<name>A0A5A7Q7U4_STRAF</name>
<accession>A0A5A7Q7U4</accession>
<organism evidence="1 2">
    <name type="scientific">Striga asiatica</name>
    <name type="common">Asiatic witchweed</name>
    <name type="synonym">Buchnera asiatica</name>
    <dbReference type="NCBI Taxonomy" id="4170"/>
    <lineage>
        <taxon>Eukaryota</taxon>
        <taxon>Viridiplantae</taxon>
        <taxon>Streptophyta</taxon>
        <taxon>Embryophyta</taxon>
        <taxon>Tracheophyta</taxon>
        <taxon>Spermatophyta</taxon>
        <taxon>Magnoliopsida</taxon>
        <taxon>eudicotyledons</taxon>
        <taxon>Gunneridae</taxon>
        <taxon>Pentapetalae</taxon>
        <taxon>asterids</taxon>
        <taxon>lamiids</taxon>
        <taxon>Lamiales</taxon>
        <taxon>Orobanchaceae</taxon>
        <taxon>Buchnereae</taxon>
        <taxon>Striga</taxon>
    </lineage>
</organism>
<evidence type="ECO:0000313" key="1">
    <source>
        <dbReference type="EMBL" id="GER41038.1"/>
    </source>
</evidence>
<comment type="caution">
    <text evidence="1">The sequence shown here is derived from an EMBL/GenBank/DDBJ whole genome shotgun (WGS) entry which is preliminary data.</text>
</comment>
<evidence type="ECO:0000313" key="2">
    <source>
        <dbReference type="Proteomes" id="UP000325081"/>
    </source>
</evidence>
<proteinExistence type="predicted"/>
<gene>
    <name evidence="1" type="ORF">STAS_17741</name>
</gene>
<dbReference type="Proteomes" id="UP000325081">
    <property type="component" value="Unassembled WGS sequence"/>
</dbReference>
<dbReference type="AlphaFoldDB" id="A0A5A7Q7U4"/>
<sequence length="176" mass="19188">MLAARTLASWRRYVAAGSTNEAVIPSEIWSAADRMPRREIPNFRRRCCPKTARENQLAIDSLINQVTVCSIDVNVTEDGRGGAGTVGDGARGQLRCELCCRRQRRLGKLYSLTCFKLRTMREGYSVDVNGTEDGGVDADGIADECGGAVGCAVDGTIDDWGRFLRRRARASRQAGA</sequence>
<reference evidence="2" key="1">
    <citation type="journal article" date="2019" name="Curr. Biol.">
        <title>Genome Sequence of Striga asiatica Provides Insight into the Evolution of Plant Parasitism.</title>
        <authorList>
            <person name="Yoshida S."/>
            <person name="Kim S."/>
            <person name="Wafula E.K."/>
            <person name="Tanskanen J."/>
            <person name="Kim Y.M."/>
            <person name="Honaas L."/>
            <person name="Yang Z."/>
            <person name="Spallek T."/>
            <person name="Conn C.E."/>
            <person name="Ichihashi Y."/>
            <person name="Cheong K."/>
            <person name="Cui S."/>
            <person name="Der J.P."/>
            <person name="Gundlach H."/>
            <person name="Jiao Y."/>
            <person name="Hori C."/>
            <person name="Ishida J.K."/>
            <person name="Kasahara H."/>
            <person name="Kiba T."/>
            <person name="Kim M.S."/>
            <person name="Koo N."/>
            <person name="Laohavisit A."/>
            <person name="Lee Y.H."/>
            <person name="Lumba S."/>
            <person name="McCourt P."/>
            <person name="Mortimer J.C."/>
            <person name="Mutuku J.M."/>
            <person name="Nomura T."/>
            <person name="Sasaki-Sekimoto Y."/>
            <person name="Seto Y."/>
            <person name="Wang Y."/>
            <person name="Wakatake T."/>
            <person name="Sakakibara H."/>
            <person name="Demura T."/>
            <person name="Yamaguchi S."/>
            <person name="Yoneyama K."/>
            <person name="Manabe R.I."/>
            <person name="Nelson D.C."/>
            <person name="Schulman A.H."/>
            <person name="Timko M.P."/>
            <person name="dePamphilis C.W."/>
            <person name="Choi D."/>
            <person name="Shirasu K."/>
        </authorList>
    </citation>
    <scope>NUCLEOTIDE SEQUENCE [LARGE SCALE GENOMIC DNA]</scope>
    <source>
        <strain evidence="2">cv. UVA1</strain>
    </source>
</reference>
<keyword evidence="2" id="KW-1185">Reference proteome</keyword>
<dbReference type="EMBL" id="BKCP01006060">
    <property type="protein sequence ID" value="GER41038.1"/>
    <property type="molecule type" value="Genomic_DNA"/>
</dbReference>
<protein>
    <submittedName>
        <fullName evidence="1">Sugar fermentation stimulation protein homolog</fullName>
    </submittedName>
</protein>